<organism evidence="2 3">
    <name type="scientific">Pseudomonas syringae pv. actinidiae</name>
    <dbReference type="NCBI Taxonomy" id="103796"/>
    <lineage>
        <taxon>Bacteria</taxon>
        <taxon>Pseudomonadati</taxon>
        <taxon>Pseudomonadota</taxon>
        <taxon>Gammaproteobacteria</taxon>
        <taxon>Pseudomonadales</taxon>
        <taxon>Pseudomonadaceae</taxon>
        <taxon>Pseudomonas</taxon>
        <taxon>Pseudomonas syringae</taxon>
    </lineage>
</organism>
<protein>
    <submittedName>
        <fullName evidence="2">Preprotein translocase subunit SecA</fullName>
    </submittedName>
</protein>
<dbReference type="SUPFAM" id="SSF103642">
    <property type="entry name" value="Sec-C motif"/>
    <property type="match status" value="1"/>
</dbReference>
<sequence>MSSNQANQVRSEKQIFAELKALCACDGYIHALAHICFRDNIVAFADEMKTEDMQKIFRRNRLIRTEITSLLGMVIQGEIDPSFPGVDLLAEYITRTHELMEELHRSFGQELYDWATNREEALEVEVSTERLSIMREPIFYSGESAYTFQYRDFSLGKYAQDSDWLLANKGFDAKSAVEIIRAIGSLQNEALTLVANSVSGEQDLEIILNGYVIDVDAVSERSGIIKEITAKVLSAFTLSDKNEAFESVSDFNTVAATPLIPLPDGSLLLLQYYSIVEALYESPFYWMGQDKKYMATAFRNRGLFTENFAYERLREVFSDKNVFSNIDLYEGKNKTGEIDVLVTFGDRLIILQAKSKRLTLGARKGNDGQLRDDFKKAIQHSYDQGLLCAESLGNPDCVLMRPDGTKLKMQFTPREIFIVNLISDHYPALSFQSSQFLKFKTTEVIKAPFVMDVFLLDAMTEMLKSPLRLMSYMRARVKHIDSFQMSHELTALAYHLKLNFWKDDKVDFVMLDDDIAVDLDIAMAVRRDGVPGAHTPDGILTRFSGTKFESLIAQIERQGDPATIELGFDLLAFNEDSCRGINNGLTHIIEGTTKDGKCHDFSVGSIQQGSGVTFHCNILCDDDAARRLRAHCINRKYASKVSKWFGVCLDDKGMLQFGLLLDFPWERSDEMDAQTAHMRRGVDPKLLGRNGFISKLKKIGRNEKCPCGSGKKFKRCHM</sequence>
<evidence type="ECO:0000313" key="2">
    <source>
        <dbReference type="EMBL" id="GBH09431.1"/>
    </source>
</evidence>
<feature type="domain" description="NERD" evidence="1">
    <location>
        <begin position="302"/>
        <end position="385"/>
    </location>
</feature>
<dbReference type="Gene3D" id="3.10.450.50">
    <property type="match status" value="1"/>
</dbReference>
<accession>A0A2V0Q9G2</accession>
<proteinExistence type="predicted"/>
<dbReference type="Proteomes" id="UP000247480">
    <property type="component" value="Unassembled WGS sequence"/>
</dbReference>
<dbReference type="RefSeq" id="WP_020337128.1">
    <property type="nucleotide sequence ID" value="NZ_AP019411.1"/>
</dbReference>
<dbReference type="InterPro" id="IPR011528">
    <property type="entry name" value="NERD"/>
</dbReference>
<dbReference type="PANTHER" id="PTHR33747:SF1">
    <property type="entry name" value="ADENYLATE CYCLASE-ASSOCIATED CAP C-TERMINAL DOMAIN-CONTAINING PROTEIN"/>
    <property type="match status" value="1"/>
</dbReference>
<dbReference type="PANTHER" id="PTHR33747">
    <property type="entry name" value="UPF0225 PROTEIN SCO1677"/>
    <property type="match status" value="1"/>
</dbReference>
<dbReference type="EMBL" id="BGJZ01000122">
    <property type="protein sequence ID" value="GBH09431.1"/>
    <property type="molecule type" value="Genomic_DNA"/>
</dbReference>
<name>A0A2V0Q9G2_PSESF</name>
<dbReference type="InterPro" id="IPR004027">
    <property type="entry name" value="SEC_C_motif"/>
</dbReference>
<dbReference type="AlphaFoldDB" id="A0A2V0Q9G2"/>
<dbReference type="Pfam" id="PF02810">
    <property type="entry name" value="SEC-C"/>
    <property type="match status" value="1"/>
</dbReference>
<comment type="caution">
    <text evidence="2">The sequence shown here is derived from an EMBL/GenBank/DDBJ whole genome shotgun (WGS) entry which is preliminary data.</text>
</comment>
<evidence type="ECO:0000259" key="1">
    <source>
        <dbReference type="Pfam" id="PF08378"/>
    </source>
</evidence>
<gene>
    <name evidence="2" type="ORF">KPSA1_02827</name>
</gene>
<dbReference type="Pfam" id="PF08378">
    <property type="entry name" value="NERD"/>
    <property type="match status" value="1"/>
</dbReference>
<evidence type="ECO:0000313" key="3">
    <source>
        <dbReference type="Proteomes" id="UP000247480"/>
    </source>
</evidence>
<reference evidence="2 3" key="1">
    <citation type="submission" date="2018-04" db="EMBL/GenBank/DDBJ databases">
        <title>Draft genome sequence of Pseudomonas syringae pv. actinidiae biovar 1 strains isolated from kiwifruit in Kagawa prefecture.</title>
        <authorList>
            <person name="Tabuchi M."/>
            <person name="Saito M."/>
            <person name="Fujiwara S."/>
            <person name="Sasa N."/>
            <person name="Akimitsu K."/>
            <person name="Gomi K."/>
            <person name="Konishi-Sugita S."/>
            <person name="Hamano K."/>
            <person name="Kataoka I."/>
        </authorList>
    </citation>
    <scope>NUCLEOTIDE SEQUENCE [LARGE SCALE GENOMIC DNA]</scope>
    <source>
        <strain evidence="2 3">MAFF212206</strain>
    </source>
</reference>